<proteinExistence type="predicted"/>
<evidence type="ECO:0000313" key="2">
    <source>
        <dbReference type="EMBL" id="CAG9797706.1"/>
    </source>
</evidence>
<protein>
    <recommendedName>
        <fullName evidence="4">MARVEL domain-containing protein</fullName>
    </recommendedName>
</protein>
<keyword evidence="1" id="KW-0812">Transmembrane</keyword>
<evidence type="ECO:0000256" key="1">
    <source>
        <dbReference type="SAM" id="Phobius"/>
    </source>
</evidence>
<dbReference type="Proteomes" id="UP001153620">
    <property type="component" value="Chromosome 1"/>
</dbReference>
<dbReference type="AlphaFoldDB" id="A0A9N9RJ10"/>
<dbReference type="PANTHER" id="PTHR22776:SF49">
    <property type="entry name" value="MARVEL DOMAIN-CONTAINING PROTEIN"/>
    <property type="match status" value="1"/>
</dbReference>
<feature type="transmembrane region" description="Helical" evidence="1">
    <location>
        <begin position="63"/>
        <end position="86"/>
    </location>
</feature>
<dbReference type="OrthoDB" id="10028364at2759"/>
<dbReference type="PANTHER" id="PTHR22776">
    <property type="entry name" value="MARVEL-CONTAINING POTENTIAL LIPID RAFT-ASSOCIATED PROTEIN"/>
    <property type="match status" value="1"/>
</dbReference>
<evidence type="ECO:0000313" key="3">
    <source>
        <dbReference type="Proteomes" id="UP001153620"/>
    </source>
</evidence>
<keyword evidence="3" id="KW-1185">Reference proteome</keyword>
<reference evidence="2" key="1">
    <citation type="submission" date="2022-01" db="EMBL/GenBank/DDBJ databases">
        <authorList>
            <person name="King R."/>
        </authorList>
    </citation>
    <scope>NUCLEOTIDE SEQUENCE</scope>
</reference>
<keyword evidence="1" id="KW-1133">Transmembrane helix</keyword>
<dbReference type="GO" id="GO:0016020">
    <property type="term" value="C:membrane"/>
    <property type="evidence" value="ECO:0007669"/>
    <property type="project" value="TreeGrafter"/>
</dbReference>
<name>A0A9N9RJ10_9DIPT</name>
<dbReference type="InterPro" id="IPR050578">
    <property type="entry name" value="MARVEL-CKLF_proteins"/>
</dbReference>
<dbReference type="EMBL" id="OU895877">
    <property type="protein sequence ID" value="CAG9797706.1"/>
    <property type="molecule type" value="Genomic_DNA"/>
</dbReference>
<gene>
    <name evidence="2" type="ORF">CHIRRI_LOCUS695</name>
</gene>
<sequence>MQSATATRTVTQMETNVNPSIRYDPTVFRTIPGIIKCTCVVLNLLGFLCVESSVYTSLKSGTFFNTVAMIGFWFTGILLVFYVFHVVEKFFRIPWIQIEMYFCIAWTALYLIASVTVSTVTYSGAYTGAAFFGFCAMVAYGYDSWLKFNACKNGEIAQGTRKVVTQQQTVITQQTPSAFPA</sequence>
<keyword evidence="1" id="KW-0472">Membrane</keyword>
<feature type="transmembrane region" description="Helical" evidence="1">
    <location>
        <begin position="98"/>
        <end position="117"/>
    </location>
</feature>
<organism evidence="2 3">
    <name type="scientific">Chironomus riparius</name>
    <dbReference type="NCBI Taxonomy" id="315576"/>
    <lineage>
        <taxon>Eukaryota</taxon>
        <taxon>Metazoa</taxon>
        <taxon>Ecdysozoa</taxon>
        <taxon>Arthropoda</taxon>
        <taxon>Hexapoda</taxon>
        <taxon>Insecta</taxon>
        <taxon>Pterygota</taxon>
        <taxon>Neoptera</taxon>
        <taxon>Endopterygota</taxon>
        <taxon>Diptera</taxon>
        <taxon>Nematocera</taxon>
        <taxon>Chironomoidea</taxon>
        <taxon>Chironomidae</taxon>
        <taxon>Chironominae</taxon>
        <taxon>Chironomus</taxon>
    </lineage>
</organism>
<reference evidence="2" key="2">
    <citation type="submission" date="2022-10" db="EMBL/GenBank/DDBJ databases">
        <authorList>
            <consortium name="ENA_rothamsted_submissions"/>
            <consortium name="culmorum"/>
            <person name="King R."/>
        </authorList>
    </citation>
    <scope>NUCLEOTIDE SEQUENCE</scope>
</reference>
<accession>A0A9N9RJ10</accession>
<evidence type="ECO:0008006" key="4">
    <source>
        <dbReference type="Google" id="ProtNLM"/>
    </source>
</evidence>
<feature type="transmembrane region" description="Helical" evidence="1">
    <location>
        <begin position="123"/>
        <end position="142"/>
    </location>
</feature>